<sequence length="79" mass="9267">MRFLDDELISKYDRLPKSGRTVITKAAEKELGTARGWSLIKRLKDKVRPPTPDEQKWFEEKVNALFAHYYPEEVTVQNS</sequence>
<reference evidence="1 2" key="1">
    <citation type="submission" date="2016-10" db="EMBL/GenBank/DDBJ databases">
        <title>Arsenicibacter rosenii gen. nov., sp. nov., an efficient arsenic-methylating bacterium isolated from an arsenic-contaminated paddy soil.</title>
        <authorList>
            <person name="Huang K."/>
        </authorList>
    </citation>
    <scope>NUCLEOTIDE SEQUENCE [LARGE SCALE GENOMIC DNA]</scope>
    <source>
        <strain evidence="1 2">SM-1</strain>
    </source>
</reference>
<protein>
    <submittedName>
        <fullName evidence="1">Uncharacterized protein</fullName>
    </submittedName>
</protein>
<name>A0A1S2VAC9_9BACT</name>
<proteinExistence type="predicted"/>
<dbReference type="AlphaFoldDB" id="A0A1S2VAC9"/>
<keyword evidence="2" id="KW-1185">Reference proteome</keyword>
<comment type="caution">
    <text evidence="1">The sequence shown here is derived from an EMBL/GenBank/DDBJ whole genome shotgun (WGS) entry which is preliminary data.</text>
</comment>
<evidence type="ECO:0000313" key="2">
    <source>
        <dbReference type="Proteomes" id="UP000181790"/>
    </source>
</evidence>
<dbReference type="OrthoDB" id="181419at2"/>
<organism evidence="1 2">
    <name type="scientific">Arsenicibacter rosenii</name>
    <dbReference type="NCBI Taxonomy" id="1750698"/>
    <lineage>
        <taxon>Bacteria</taxon>
        <taxon>Pseudomonadati</taxon>
        <taxon>Bacteroidota</taxon>
        <taxon>Cytophagia</taxon>
        <taxon>Cytophagales</taxon>
        <taxon>Spirosomataceae</taxon>
        <taxon>Arsenicibacter</taxon>
    </lineage>
</organism>
<dbReference type="EMBL" id="MORL01000044">
    <property type="protein sequence ID" value="OIN55671.1"/>
    <property type="molecule type" value="Genomic_DNA"/>
</dbReference>
<accession>A0A1S2VAC9</accession>
<dbReference type="RefSeq" id="WP_071506688.1">
    <property type="nucleotide sequence ID" value="NZ_MORL01000044.1"/>
</dbReference>
<gene>
    <name evidence="1" type="ORF">BLX24_28750</name>
</gene>
<dbReference type="Proteomes" id="UP000181790">
    <property type="component" value="Unassembled WGS sequence"/>
</dbReference>
<evidence type="ECO:0000313" key="1">
    <source>
        <dbReference type="EMBL" id="OIN55671.1"/>
    </source>
</evidence>